<name>A0AAU7K2K4_9SPHI</name>
<reference evidence="1" key="1">
    <citation type="submission" date="2024-05" db="EMBL/GenBank/DDBJ databases">
        <authorList>
            <person name="Kim S."/>
            <person name="Heo J."/>
            <person name="Choi H."/>
            <person name="Choi Y."/>
            <person name="Kwon S.-W."/>
            <person name="Kim Y."/>
        </authorList>
    </citation>
    <scope>NUCLEOTIDE SEQUENCE</scope>
    <source>
        <strain evidence="1">KACC 23697</strain>
    </source>
</reference>
<organism evidence="1">
    <name type="scientific">Pedobacter sp. KACC 23697</name>
    <dbReference type="NCBI Taxonomy" id="3149230"/>
    <lineage>
        <taxon>Bacteria</taxon>
        <taxon>Pseudomonadati</taxon>
        <taxon>Bacteroidota</taxon>
        <taxon>Sphingobacteriia</taxon>
        <taxon>Sphingobacteriales</taxon>
        <taxon>Sphingobacteriaceae</taxon>
        <taxon>Pedobacter</taxon>
    </lineage>
</organism>
<accession>A0AAU7K2K4</accession>
<evidence type="ECO:0000313" key="1">
    <source>
        <dbReference type="EMBL" id="XBO46921.1"/>
    </source>
</evidence>
<gene>
    <name evidence="1" type="ORF">ABEG20_16650</name>
</gene>
<dbReference type="EMBL" id="CP157485">
    <property type="protein sequence ID" value="XBO46921.1"/>
    <property type="molecule type" value="Genomic_DNA"/>
</dbReference>
<sequence>MGAASLLGGLICLTDQVSQKDKAYSRTGPSPYTQETALQNQNVFTLSWSAEKLRDYSITLISAQHIPSSFIHLTLLFFFGPGLNSPDGSGIPFGRVNLCLTDQVSQKDKAYSRTGPSPYTQETALQNQNVFTLSGSTEKLRDYPITLISAQHIPSSFIHLTLLFFFGAGLNSPDGSKTDSRTGPHLNAQETALQKMKEIVINNAVVIRLKRWLLP</sequence>
<protein>
    <submittedName>
        <fullName evidence="1">Uncharacterized protein</fullName>
    </submittedName>
</protein>
<dbReference type="AlphaFoldDB" id="A0AAU7K2K4"/>
<proteinExistence type="predicted"/>
<dbReference type="RefSeq" id="WP_406824396.1">
    <property type="nucleotide sequence ID" value="NZ_CP157485.1"/>
</dbReference>